<dbReference type="GO" id="GO:0003677">
    <property type="term" value="F:DNA binding"/>
    <property type="evidence" value="ECO:0007669"/>
    <property type="project" value="UniProtKB-KW"/>
</dbReference>
<dbReference type="SUPFAM" id="SSF57959">
    <property type="entry name" value="Leucine zipper domain"/>
    <property type="match status" value="1"/>
</dbReference>
<gene>
    <name evidence="7" type="ORF">OLEA9_A096248</name>
</gene>
<name>A0A8S0VI30_OLEEU</name>
<dbReference type="PROSITE" id="PS00036">
    <property type="entry name" value="BZIP_BASIC"/>
    <property type="match status" value="1"/>
</dbReference>
<dbReference type="Proteomes" id="UP000594638">
    <property type="component" value="Unassembled WGS sequence"/>
</dbReference>
<keyword evidence="8" id="KW-1185">Reference proteome</keyword>
<proteinExistence type="predicted"/>
<dbReference type="Gramene" id="OE9A096248T1">
    <property type="protein sequence ID" value="OE9A096248C1"/>
    <property type="gene ID" value="OE9A096248"/>
</dbReference>
<accession>A0A8S0VI30</accession>
<dbReference type="InterPro" id="IPR004827">
    <property type="entry name" value="bZIP"/>
</dbReference>
<dbReference type="GO" id="GO:0003700">
    <property type="term" value="F:DNA-binding transcription factor activity"/>
    <property type="evidence" value="ECO:0007669"/>
    <property type="project" value="InterPro"/>
</dbReference>
<evidence type="ECO:0000256" key="2">
    <source>
        <dbReference type="ARBA" id="ARBA00023125"/>
    </source>
</evidence>
<organism evidence="7 8">
    <name type="scientific">Olea europaea subsp. europaea</name>
    <dbReference type="NCBI Taxonomy" id="158383"/>
    <lineage>
        <taxon>Eukaryota</taxon>
        <taxon>Viridiplantae</taxon>
        <taxon>Streptophyta</taxon>
        <taxon>Embryophyta</taxon>
        <taxon>Tracheophyta</taxon>
        <taxon>Spermatophyta</taxon>
        <taxon>Magnoliopsida</taxon>
        <taxon>eudicotyledons</taxon>
        <taxon>Gunneridae</taxon>
        <taxon>Pentapetalae</taxon>
        <taxon>asterids</taxon>
        <taxon>lamiids</taxon>
        <taxon>Lamiales</taxon>
        <taxon>Oleaceae</taxon>
        <taxon>Oleeae</taxon>
        <taxon>Olea</taxon>
    </lineage>
</organism>
<dbReference type="GO" id="GO:0045893">
    <property type="term" value="P:positive regulation of DNA-templated transcription"/>
    <property type="evidence" value="ECO:0007669"/>
    <property type="project" value="InterPro"/>
</dbReference>
<keyword evidence="4" id="KW-0175">Coiled coil</keyword>
<evidence type="ECO:0000256" key="3">
    <source>
        <dbReference type="ARBA" id="ARBA00023242"/>
    </source>
</evidence>
<feature type="compositionally biased region" description="Polar residues" evidence="5">
    <location>
        <begin position="62"/>
        <end position="79"/>
    </location>
</feature>
<feature type="coiled-coil region" evidence="4">
    <location>
        <begin position="138"/>
        <end position="165"/>
    </location>
</feature>
<evidence type="ECO:0000259" key="6">
    <source>
        <dbReference type="PROSITE" id="PS50217"/>
    </source>
</evidence>
<feature type="region of interest" description="Disordered" evidence="5">
    <location>
        <begin position="33"/>
        <end position="138"/>
    </location>
</feature>
<keyword evidence="3" id="KW-0539">Nucleus</keyword>
<dbReference type="OrthoDB" id="644067at2759"/>
<evidence type="ECO:0000256" key="5">
    <source>
        <dbReference type="SAM" id="MobiDB-lite"/>
    </source>
</evidence>
<sequence length="191" mass="21293">MEEVWDDINLSSLRSVDDTQKTSLRGANFQDFLARPFDKDHPNFGSPPPPPATLLTLNSSPDQLNFFGNSDSRRQSSGLQPPPNSRASYENPVPSNGLSSQGLLGASGNKRLAVSDNNSRERRDKRMMKNRESATRSRARKQAYINELELEVASLLKENARLLKQQQQLYLAAAAKLPKKPTLKRTLSAPF</sequence>
<dbReference type="InterPro" id="IPR046347">
    <property type="entry name" value="bZIP_sf"/>
</dbReference>
<comment type="caution">
    <text evidence="7">The sequence shown here is derived from an EMBL/GenBank/DDBJ whole genome shotgun (WGS) entry which is preliminary data.</text>
</comment>
<feature type="compositionally biased region" description="Low complexity" evidence="5">
    <location>
        <begin position="95"/>
        <end position="108"/>
    </location>
</feature>
<dbReference type="CDD" id="cd14707">
    <property type="entry name" value="bZIP_plant_BZIP46"/>
    <property type="match status" value="1"/>
</dbReference>
<keyword evidence="2" id="KW-0238">DNA-binding</keyword>
<dbReference type="EMBL" id="CACTIH010009279">
    <property type="protein sequence ID" value="CAA3028980.1"/>
    <property type="molecule type" value="Genomic_DNA"/>
</dbReference>
<protein>
    <submittedName>
        <fullName evidence="7">FD isoform X2</fullName>
    </submittedName>
</protein>
<dbReference type="PANTHER" id="PTHR22952">
    <property type="entry name" value="CAMP-RESPONSE ELEMENT BINDING PROTEIN-RELATED"/>
    <property type="match status" value="1"/>
</dbReference>
<dbReference type="SMART" id="SM00338">
    <property type="entry name" value="BRLZ"/>
    <property type="match status" value="1"/>
</dbReference>
<reference evidence="7 8" key="1">
    <citation type="submission" date="2019-12" db="EMBL/GenBank/DDBJ databases">
        <authorList>
            <person name="Alioto T."/>
            <person name="Alioto T."/>
            <person name="Gomez Garrido J."/>
        </authorList>
    </citation>
    <scope>NUCLEOTIDE SEQUENCE [LARGE SCALE GENOMIC DNA]</scope>
</reference>
<dbReference type="PROSITE" id="PS50217">
    <property type="entry name" value="BZIP"/>
    <property type="match status" value="1"/>
</dbReference>
<dbReference type="AlphaFoldDB" id="A0A8S0VI30"/>
<evidence type="ECO:0000313" key="7">
    <source>
        <dbReference type="EMBL" id="CAA3028980.1"/>
    </source>
</evidence>
<dbReference type="Gene3D" id="1.20.5.170">
    <property type="match status" value="1"/>
</dbReference>
<dbReference type="InterPro" id="IPR043452">
    <property type="entry name" value="BZIP46-like"/>
</dbReference>
<dbReference type="GO" id="GO:0005634">
    <property type="term" value="C:nucleus"/>
    <property type="evidence" value="ECO:0007669"/>
    <property type="project" value="UniProtKB-SubCell"/>
</dbReference>
<comment type="subcellular location">
    <subcellularLocation>
        <location evidence="1">Nucleus</location>
    </subcellularLocation>
</comment>
<evidence type="ECO:0000313" key="8">
    <source>
        <dbReference type="Proteomes" id="UP000594638"/>
    </source>
</evidence>
<feature type="domain" description="BZIP" evidence="6">
    <location>
        <begin position="120"/>
        <end position="169"/>
    </location>
</feature>
<evidence type="ECO:0000256" key="4">
    <source>
        <dbReference type="SAM" id="Coils"/>
    </source>
</evidence>
<dbReference type="PANTHER" id="PTHR22952:SF433">
    <property type="entry name" value="PROTEIN FD"/>
    <property type="match status" value="1"/>
</dbReference>
<feature type="compositionally biased region" description="Basic and acidic residues" evidence="5">
    <location>
        <begin position="118"/>
        <end position="135"/>
    </location>
</feature>
<dbReference type="Pfam" id="PF00170">
    <property type="entry name" value="bZIP_1"/>
    <property type="match status" value="1"/>
</dbReference>
<dbReference type="FunFam" id="1.20.5.170:FF:000036">
    <property type="entry name" value="ABSCISIC ACID-INSENSITIVE 5-like protein 2"/>
    <property type="match status" value="1"/>
</dbReference>
<evidence type="ECO:0000256" key="1">
    <source>
        <dbReference type="ARBA" id="ARBA00004123"/>
    </source>
</evidence>